<keyword evidence="2 4" id="KW-0863">Zinc-finger</keyword>
<dbReference type="EnsemblMetazoa" id="XM_003725446">
    <property type="protein sequence ID" value="XP_003725494"/>
    <property type="gene ID" value="LOC100888892"/>
</dbReference>
<evidence type="ECO:0000256" key="2">
    <source>
        <dbReference type="ARBA" id="ARBA00022771"/>
    </source>
</evidence>
<dbReference type="GO" id="GO:0030150">
    <property type="term" value="P:protein import into mitochondrial matrix"/>
    <property type="evidence" value="ECO:0000318"/>
    <property type="project" value="GO_Central"/>
</dbReference>
<dbReference type="PANTHER" id="PTHR20922:SF13">
    <property type="entry name" value="DNL-TYPE ZINC FINGER PROTEIN"/>
    <property type="match status" value="1"/>
</dbReference>
<proteinExistence type="predicted"/>
<dbReference type="OMA" id="HHIIRSA"/>
<keyword evidence="1" id="KW-0479">Metal-binding</keyword>
<evidence type="ECO:0000313" key="7">
    <source>
        <dbReference type="Proteomes" id="UP000007110"/>
    </source>
</evidence>
<dbReference type="GO" id="GO:0050821">
    <property type="term" value="P:protein stabilization"/>
    <property type="evidence" value="ECO:0000318"/>
    <property type="project" value="GO_Central"/>
</dbReference>
<evidence type="ECO:0000259" key="5">
    <source>
        <dbReference type="PROSITE" id="PS51501"/>
    </source>
</evidence>
<dbReference type="InParanoid" id="A0A7M7GFF9"/>
<dbReference type="PANTHER" id="PTHR20922">
    <property type="entry name" value="DNL-TYPE ZINC FINGER PROTEIN"/>
    <property type="match status" value="1"/>
</dbReference>
<protein>
    <recommendedName>
        <fullName evidence="5">DNL-type domain-containing protein</fullName>
    </recommendedName>
</protein>
<evidence type="ECO:0000313" key="6">
    <source>
        <dbReference type="EnsemblMetazoa" id="XP_003725494"/>
    </source>
</evidence>
<accession>A0A7M7GFF9</accession>
<evidence type="ECO:0000256" key="4">
    <source>
        <dbReference type="PROSITE-ProRule" id="PRU00834"/>
    </source>
</evidence>
<dbReference type="KEGG" id="spu:100888892"/>
<dbReference type="GO" id="GO:0008270">
    <property type="term" value="F:zinc ion binding"/>
    <property type="evidence" value="ECO:0007669"/>
    <property type="project" value="UniProtKB-KW"/>
</dbReference>
<dbReference type="GO" id="GO:0005739">
    <property type="term" value="C:mitochondrion"/>
    <property type="evidence" value="ECO:0000318"/>
    <property type="project" value="GO_Central"/>
</dbReference>
<dbReference type="PROSITE" id="PS51501">
    <property type="entry name" value="ZF_DNL"/>
    <property type="match status" value="1"/>
</dbReference>
<reference evidence="7" key="1">
    <citation type="submission" date="2015-02" db="EMBL/GenBank/DDBJ databases">
        <title>Genome sequencing for Strongylocentrotus purpuratus.</title>
        <authorList>
            <person name="Murali S."/>
            <person name="Liu Y."/>
            <person name="Vee V."/>
            <person name="English A."/>
            <person name="Wang M."/>
            <person name="Skinner E."/>
            <person name="Han Y."/>
            <person name="Muzny D.M."/>
            <person name="Worley K.C."/>
            <person name="Gibbs R.A."/>
        </authorList>
    </citation>
    <scope>NUCLEOTIDE SEQUENCE</scope>
</reference>
<name>A0A7M7GFF9_STRPU</name>
<reference evidence="6" key="2">
    <citation type="submission" date="2021-01" db="UniProtKB">
        <authorList>
            <consortium name="EnsemblMetazoa"/>
        </authorList>
    </citation>
    <scope>IDENTIFICATION</scope>
</reference>
<dbReference type="OrthoDB" id="512667at2759"/>
<organism evidence="6 7">
    <name type="scientific">Strongylocentrotus purpuratus</name>
    <name type="common">Purple sea urchin</name>
    <dbReference type="NCBI Taxonomy" id="7668"/>
    <lineage>
        <taxon>Eukaryota</taxon>
        <taxon>Metazoa</taxon>
        <taxon>Echinodermata</taxon>
        <taxon>Eleutherozoa</taxon>
        <taxon>Echinozoa</taxon>
        <taxon>Echinoidea</taxon>
        <taxon>Euechinoidea</taxon>
        <taxon>Echinacea</taxon>
        <taxon>Camarodonta</taxon>
        <taxon>Echinidea</taxon>
        <taxon>Strongylocentrotidae</taxon>
        <taxon>Strongylocentrotus</taxon>
    </lineage>
</organism>
<sequence length="196" mass="21339">MLRCAVKAGVECCPTWMSRICSGTTSRLKFHHIIRSASLDQRTVSSSSSSSLVWRRIKTDQKNSICRPTDNVLNSGLKACFCSGQSDDGSAAKQALGKIEGKLHLAFTCKVCGMRTARSISKQAYEKGVVIVKCGGCENNHLIADNLDWFKGAQGAGRNIEEIMAAKGENIRSQLTEDDMLEISSLDTDTLSDEKT</sequence>
<dbReference type="RefSeq" id="XP_003725494.1">
    <property type="nucleotide sequence ID" value="XM_003725446.3"/>
</dbReference>
<dbReference type="InterPro" id="IPR007853">
    <property type="entry name" value="Znf_DNL-typ"/>
</dbReference>
<evidence type="ECO:0000256" key="3">
    <source>
        <dbReference type="ARBA" id="ARBA00022833"/>
    </source>
</evidence>
<dbReference type="GO" id="GO:0051087">
    <property type="term" value="F:protein-folding chaperone binding"/>
    <property type="evidence" value="ECO:0000318"/>
    <property type="project" value="GO_Central"/>
</dbReference>
<keyword evidence="3" id="KW-0862">Zinc</keyword>
<dbReference type="Proteomes" id="UP000007110">
    <property type="component" value="Unassembled WGS sequence"/>
</dbReference>
<dbReference type="GeneID" id="100888892"/>
<dbReference type="InterPro" id="IPR024158">
    <property type="entry name" value="Mt_import_TIM15"/>
</dbReference>
<feature type="domain" description="DNL-type" evidence="5">
    <location>
        <begin position="98"/>
        <end position="196"/>
    </location>
</feature>
<keyword evidence="7" id="KW-1185">Reference proteome</keyword>
<evidence type="ECO:0000256" key="1">
    <source>
        <dbReference type="ARBA" id="ARBA00022723"/>
    </source>
</evidence>
<dbReference type="GO" id="GO:0006457">
    <property type="term" value="P:protein folding"/>
    <property type="evidence" value="ECO:0000318"/>
    <property type="project" value="GO_Central"/>
</dbReference>
<dbReference type="AlphaFoldDB" id="A0A7M7GFF9"/>
<dbReference type="Pfam" id="PF05180">
    <property type="entry name" value="zf-DNL"/>
    <property type="match status" value="1"/>
</dbReference>